<accession>A0A7X2N234</accession>
<name>A0A7X2N234_9FIRM</name>
<dbReference type="Gene3D" id="3.50.50.60">
    <property type="entry name" value="FAD/NAD(P)-binding domain"/>
    <property type="match status" value="2"/>
</dbReference>
<gene>
    <name evidence="2" type="ORF">FYJ50_02615</name>
</gene>
<dbReference type="InterPro" id="IPR036188">
    <property type="entry name" value="FAD/NAD-bd_sf"/>
</dbReference>
<reference evidence="2 3" key="1">
    <citation type="submission" date="2019-08" db="EMBL/GenBank/DDBJ databases">
        <title>In-depth cultivation of the pig gut microbiome towards novel bacterial diversity and tailored functional studies.</title>
        <authorList>
            <person name="Wylensek D."/>
            <person name="Hitch T.C.A."/>
            <person name="Clavel T."/>
        </authorList>
    </citation>
    <scope>NUCLEOTIDE SEQUENCE [LARGE SCALE GENOMIC DNA]</scope>
    <source>
        <strain evidence="2 3">LKV-178-WT-2G</strain>
    </source>
</reference>
<dbReference type="PIRSF" id="PIRSF038984">
    <property type="entry name" value="FAD_binding_protein"/>
    <property type="match status" value="1"/>
</dbReference>
<keyword evidence="3" id="KW-1185">Reference proteome</keyword>
<evidence type="ECO:0000313" key="2">
    <source>
        <dbReference type="EMBL" id="MSS01020.1"/>
    </source>
</evidence>
<evidence type="ECO:0000313" key="3">
    <source>
        <dbReference type="Proteomes" id="UP000470082"/>
    </source>
</evidence>
<evidence type="ECO:0000259" key="1">
    <source>
        <dbReference type="Pfam" id="PF21688"/>
    </source>
</evidence>
<protein>
    <recommendedName>
        <fullName evidence="1">FAD-dependent protein C-terminal domain-containing protein</fullName>
    </recommendedName>
</protein>
<dbReference type="Gene3D" id="3.30.70.2700">
    <property type="match status" value="1"/>
</dbReference>
<organism evidence="2 3">
    <name type="scientific">Floccifex porci</name>
    <dbReference type="NCBI Taxonomy" id="2606629"/>
    <lineage>
        <taxon>Bacteria</taxon>
        <taxon>Bacillati</taxon>
        <taxon>Bacillota</taxon>
        <taxon>Erysipelotrichia</taxon>
        <taxon>Erysipelotrichales</taxon>
        <taxon>Erysipelotrichaceae</taxon>
        <taxon>Floccifex</taxon>
    </lineage>
</organism>
<dbReference type="InterPro" id="IPR049516">
    <property type="entry name" value="FAD-depend_C"/>
</dbReference>
<dbReference type="EMBL" id="VUMM01000003">
    <property type="protein sequence ID" value="MSS01020.1"/>
    <property type="molecule type" value="Genomic_DNA"/>
</dbReference>
<dbReference type="InterPro" id="IPR028348">
    <property type="entry name" value="FAD-binding_protein"/>
</dbReference>
<dbReference type="PANTHER" id="PTHR42842">
    <property type="entry name" value="FAD/NAD(P)-BINDING OXIDOREDUCTASE"/>
    <property type="match status" value="1"/>
</dbReference>
<dbReference type="RefSeq" id="WP_154459495.1">
    <property type="nucleotide sequence ID" value="NZ_JAQYTQ010000017.1"/>
</dbReference>
<dbReference type="Proteomes" id="UP000470082">
    <property type="component" value="Unassembled WGS sequence"/>
</dbReference>
<sequence>MIRVFQVKCSSQENKEIEKQLLKKLNISKKDLFSWRIHRKSVDARKQKVLFSYVIDCQIKNEKKALKDKDVQICPDETYYFPASGSLPLESRPVIAGFGPAGMFAALILAQAGYRPIVIERGSEVQKRMEKVNRFWKEGILDEECNVQFGEGGAGTFSDGKLTTRSKDARARKVLEELHRFGAKEEILIDAHPHIGTDAFVRILQNIRKEIIRCGGSILFDSKLEDIEVKEGKIESIWVNGEKLPCQALILSIGHSAEDTIGMLYKKGLCMENKPYAIGVRIEHTQQYINEAMLKEYATDPRLIPARYQLTYTASNRKGVYSFCMCPGGYVIPCSSQKGKLVINGMSYASRDGVNANSALLVQVNESDYGKELFAGLSYQRNLEEKAYNMSGSYKTIVQLAKDYVNNVTSDHFEEVKPTYALGYHFGNLNDLFSKEVNQALKEALLDFEKRVPGFVYQGAILSAVESRSSSSIRIIRDASLQSNIQGIYPCGEGSGYAGGIMTSAIDGIRCAESIISKYKKK</sequence>
<proteinExistence type="predicted"/>
<dbReference type="AlphaFoldDB" id="A0A7X2N234"/>
<dbReference type="Pfam" id="PF21688">
    <property type="entry name" value="FAD-depend_C"/>
    <property type="match status" value="1"/>
</dbReference>
<comment type="caution">
    <text evidence="2">The sequence shown here is derived from an EMBL/GenBank/DDBJ whole genome shotgun (WGS) entry which is preliminary data.</text>
</comment>
<dbReference type="SUPFAM" id="SSF51905">
    <property type="entry name" value="FAD/NAD(P)-binding domain"/>
    <property type="match status" value="1"/>
</dbReference>
<feature type="domain" description="FAD-dependent protein C-terminal" evidence="1">
    <location>
        <begin position="275"/>
        <end position="469"/>
    </location>
</feature>
<dbReference type="PANTHER" id="PTHR42842:SF3">
    <property type="entry name" value="FAD_NAD(P)-BINDING OXIDOREDUCTASE FAMILY PROTEIN"/>
    <property type="match status" value="1"/>
</dbReference>